<evidence type="ECO:0000313" key="2">
    <source>
        <dbReference type="EMBL" id="MBM7642869.1"/>
    </source>
</evidence>
<reference evidence="2 3" key="1">
    <citation type="submission" date="2021-01" db="EMBL/GenBank/DDBJ databases">
        <title>Genomic Encyclopedia of Type Strains, Phase IV (KMG-IV): sequencing the most valuable type-strain genomes for metagenomic binning, comparative biology and taxonomic classification.</title>
        <authorList>
            <person name="Goeker M."/>
        </authorList>
    </citation>
    <scope>NUCLEOTIDE SEQUENCE [LARGE SCALE GENOMIC DNA]</scope>
    <source>
        <strain evidence="2 3">DSM 27382</strain>
    </source>
</reference>
<name>A0ABS2PS51_9STRE</name>
<keyword evidence="1" id="KW-0812">Transmembrane</keyword>
<dbReference type="Proteomes" id="UP000697472">
    <property type="component" value="Unassembled WGS sequence"/>
</dbReference>
<keyword evidence="1" id="KW-0472">Membrane</keyword>
<keyword evidence="3" id="KW-1185">Reference proteome</keyword>
<dbReference type="EMBL" id="JAFBEH010000021">
    <property type="protein sequence ID" value="MBM7642869.1"/>
    <property type="molecule type" value="Genomic_DNA"/>
</dbReference>
<evidence type="ECO:0008006" key="4">
    <source>
        <dbReference type="Google" id="ProtNLM"/>
    </source>
</evidence>
<proteinExistence type="predicted"/>
<evidence type="ECO:0000313" key="3">
    <source>
        <dbReference type="Proteomes" id="UP000697472"/>
    </source>
</evidence>
<sequence>MIIFAFPGTGKTSLAQKDKNFVDLELSEIKYNNSSVSHLTKEERKSLKRPLRSKDYKQVYTDRALALHKQGKTVLAALNFLPRILKQMRKAGDSDFHIYIPKSSLRKEYLQRYQQRGNNKRFIAEVMVIWYPTLLSLTLASHLWPDKISLLSSGQVLEDFMER</sequence>
<feature type="transmembrane region" description="Helical" evidence="1">
    <location>
        <begin position="122"/>
        <end position="144"/>
    </location>
</feature>
<gene>
    <name evidence="2" type="ORF">JOC28_001168</name>
</gene>
<keyword evidence="1" id="KW-1133">Transmembrane helix</keyword>
<dbReference type="SUPFAM" id="SSF52540">
    <property type="entry name" value="P-loop containing nucleoside triphosphate hydrolases"/>
    <property type="match status" value="1"/>
</dbReference>
<comment type="caution">
    <text evidence="2">The sequence shown here is derived from an EMBL/GenBank/DDBJ whole genome shotgun (WGS) entry which is preliminary data.</text>
</comment>
<dbReference type="RefSeq" id="WP_205009706.1">
    <property type="nucleotide sequence ID" value="NZ_JAFBEH010000021.1"/>
</dbReference>
<dbReference type="InterPro" id="IPR027417">
    <property type="entry name" value="P-loop_NTPase"/>
</dbReference>
<evidence type="ECO:0000256" key="1">
    <source>
        <dbReference type="SAM" id="Phobius"/>
    </source>
</evidence>
<organism evidence="2 3">
    <name type="scientific">Streptococcus loxodontisalivarius</name>
    <dbReference type="NCBI Taxonomy" id="1349415"/>
    <lineage>
        <taxon>Bacteria</taxon>
        <taxon>Bacillati</taxon>
        <taxon>Bacillota</taxon>
        <taxon>Bacilli</taxon>
        <taxon>Lactobacillales</taxon>
        <taxon>Streptococcaceae</taxon>
        <taxon>Streptococcus</taxon>
    </lineage>
</organism>
<protein>
    <recommendedName>
        <fullName evidence="4">ATP-binding protein</fullName>
    </recommendedName>
</protein>
<accession>A0ABS2PS51</accession>